<evidence type="ECO:0000256" key="21">
    <source>
        <dbReference type="ARBA" id="ARBA00075145"/>
    </source>
</evidence>
<feature type="transmembrane region" description="Helical" evidence="23">
    <location>
        <begin position="115"/>
        <end position="136"/>
    </location>
</feature>
<evidence type="ECO:0000256" key="5">
    <source>
        <dbReference type="ARBA" id="ARBA00022787"/>
    </source>
</evidence>
<dbReference type="Gene3D" id="1.20.120.550">
    <property type="entry name" value="Membrane associated eicosanoid/glutathione metabolism-like domain"/>
    <property type="match status" value="1"/>
</dbReference>
<dbReference type="GO" id="GO:0004464">
    <property type="term" value="F:leukotriene-C4 synthase activity"/>
    <property type="evidence" value="ECO:0007669"/>
    <property type="project" value="UniProtKB-EC"/>
</dbReference>
<gene>
    <name evidence="24" type="ORF">APZ42_015849</name>
</gene>
<evidence type="ECO:0000256" key="13">
    <source>
        <dbReference type="ARBA" id="ARBA00023288"/>
    </source>
</evidence>
<name>A0A162ND30_9CRUS</name>
<comment type="similarity">
    <text evidence="2">Belongs to the MAPEG family.</text>
</comment>
<keyword evidence="12" id="KW-0456">Lyase</keyword>
<dbReference type="SUPFAM" id="SSF161084">
    <property type="entry name" value="MAPEG domain-like"/>
    <property type="match status" value="1"/>
</dbReference>
<evidence type="ECO:0000256" key="19">
    <source>
        <dbReference type="ARBA" id="ARBA00051411"/>
    </source>
</evidence>
<protein>
    <recommendedName>
        <fullName evidence="20">Glutathione S-transferase 3, mitochondrial</fullName>
        <ecNumber evidence="16">4.4.1.20</ecNumber>
    </recommendedName>
    <alternativeName>
        <fullName evidence="21">Glutathione peroxidase MGST3</fullName>
    </alternativeName>
    <alternativeName>
        <fullName evidence="22">LTC4 synthase MGST3</fullName>
    </alternativeName>
</protein>
<evidence type="ECO:0000256" key="12">
    <source>
        <dbReference type="ARBA" id="ARBA00023239"/>
    </source>
</evidence>
<keyword evidence="8" id="KW-0443">Lipid metabolism</keyword>
<dbReference type="GO" id="GO:0006629">
    <property type="term" value="P:lipid metabolic process"/>
    <property type="evidence" value="ECO:0007669"/>
    <property type="project" value="UniProtKB-KW"/>
</dbReference>
<comment type="catalytic activity">
    <reaction evidence="17">
        <text>(5S)-hydroperoxy-(6E,8Z,11Z,14Z)-eicosatetraenoate + 2 glutathione = (5S)-hydroxy-(6E,8Z,11Z,14Z)-eicosatetraenoate + glutathione disulfide + H2O</text>
        <dbReference type="Rhea" id="RHEA:48620"/>
        <dbReference type="ChEBI" id="CHEBI:15377"/>
        <dbReference type="ChEBI" id="CHEBI:57450"/>
        <dbReference type="ChEBI" id="CHEBI:57925"/>
        <dbReference type="ChEBI" id="CHEBI:58297"/>
        <dbReference type="ChEBI" id="CHEBI:90632"/>
    </reaction>
    <physiologicalReaction direction="left-to-right" evidence="17">
        <dbReference type="Rhea" id="RHEA:48621"/>
    </physiologicalReaction>
</comment>
<evidence type="ECO:0000256" key="2">
    <source>
        <dbReference type="ARBA" id="ARBA00010459"/>
    </source>
</evidence>
<keyword evidence="26" id="KW-1185">Reference proteome</keyword>
<proteinExistence type="evidence at transcript level"/>
<dbReference type="GO" id="GO:0004602">
    <property type="term" value="F:glutathione peroxidase activity"/>
    <property type="evidence" value="ECO:0007669"/>
    <property type="project" value="TreeGrafter"/>
</dbReference>
<dbReference type="InterPro" id="IPR023352">
    <property type="entry name" value="MAPEG-like_dom_sf"/>
</dbReference>
<dbReference type="STRING" id="35525.A0A162ND30"/>
<evidence type="ECO:0000256" key="10">
    <source>
        <dbReference type="ARBA" id="ARBA00023136"/>
    </source>
</evidence>
<comment type="catalytic activity">
    <reaction evidence="18">
        <text>leukotriene C4 = leukotriene A4 + glutathione</text>
        <dbReference type="Rhea" id="RHEA:17617"/>
        <dbReference type="ChEBI" id="CHEBI:57463"/>
        <dbReference type="ChEBI" id="CHEBI:57925"/>
        <dbReference type="ChEBI" id="CHEBI:57973"/>
        <dbReference type="EC" id="4.4.1.20"/>
    </reaction>
    <physiologicalReaction direction="right-to-left" evidence="18">
        <dbReference type="Rhea" id="RHEA:17619"/>
    </physiologicalReaction>
</comment>
<evidence type="ECO:0000313" key="24">
    <source>
        <dbReference type="EMBL" id="KZS17873.1"/>
    </source>
</evidence>
<dbReference type="InterPro" id="IPR050997">
    <property type="entry name" value="MAPEG"/>
</dbReference>
<evidence type="ECO:0000256" key="6">
    <source>
        <dbReference type="ARBA" id="ARBA00022989"/>
    </source>
</evidence>
<dbReference type="EMBL" id="MK541948">
    <property type="protein sequence ID" value="QBM06403.1"/>
    <property type="molecule type" value="mRNA"/>
</dbReference>
<dbReference type="Pfam" id="PF01124">
    <property type="entry name" value="MAPEG"/>
    <property type="match status" value="1"/>
</dbReference>
<keyword evidence="10 23" id="KW-0472">Membrane</keyword>
<evidence type="ECO:0000256" key="1">
    <source>
        <dbReference type="ARBA" id="ARBA00004374"/>
    </source>
</evidence>
<dbReference type="GO" id="GO:0005635">
    <property type="term" value="C:nuclear envelope"/>
    <property type="evidence" value="ECO:0007669"/>
    <property type="project" value="TreeGrafter"/>
</dbReference>
<comment type="subcellular location">
    <subcellularLocation>
        <location evidence="1">Mitochondrion outer membrane</location>
        <topology evidence="1">Multi-pass membrane protein</topology>
    </subcellularLocation>
</comment>
<dbReference type="GO" id="GO:0005741">
    <property type="term" value="C:mitochondrial outer membrane"/>
    <property type="evidence" value="ECO:0007669"/>
    <property type="project" value="UniProtKB-SubCell"/>
</dbReference>
<keyword evidence="7" id="KW-0560">Oxidoreductase</keyword>
<dbReference type="GO" id="GO:0005783">
    <property type="term" value="C:endoplasmic reticulum"/>
    <property type="evidence" value="ECO:0007669"/>
    <property type="project" value="TreeGrafter"/>
</dbReference>
<evidence type="ECO:0000256" key="17">
    <source>
        <dbReference type="ARBA" id="ARBA00043664"/>
    </source>
</evidence>
<evidence type="ECO:0000256" key="11">
    <source>
        <dbReference type="ARBA" id="ARBA00023139"/>
    </source>
</evidence>
<dbReference type="GO" id="GO:0006691">
    <property type="term" value="P:leukotriene metabolic process"/>
    <property type="evidence" value="ECO:0007669"/>
    <property type="project" value="UniProtKB-ARBA"/>
</dbReference>
<keyword evidence="5" id="KW-1000">Mitochondrion outer membrane</keyword>
<reference evidence="25" key="2">
    <citation type="journal article" date="2019" name="Aquat. Toxicol.">
        <title>The genome of the freshwater water flea Daphnia magna: A potential use for freshwater molecular ecotoxicology.</title>
        <authorList>
            <person name="Lee B.Y."/>
            <person name="Choi B.S."/>
            <person name="Kim M.S."/>
            <person name="Park J.C."/>
            <person name="Jeong C.B."/>
            <person name="Han J."/>
            <person name="Lee J.S."/>
        </authorList>
    </citation>
    <scope>NUCLEOTIDE SEQUENCE</scope>
</reference>
<dbReference type="InterPro" id="IPR001129">
    <property type="entry name" value="Membr-assoc_MAPEG"/>
</dbReference>
<comment type="pathway">
    <text evidence="15">Lipid metabolism; arachidonate metabolism.</text>
</comment>
<evidence type="ECO:0000313" key="25">
    <source>
        <dbReference type="EMBL" id="QBM06403.1"/>
    </source>
</evidence>
<evidence type="ECO:0000256" key="20">
    <source>
        <dbReference type="ARBA" id="ARBA00069748"/>
    </source>
</evidence>
<dbReference type="EMBL" id="LRGB01000568">
    <property type="protein sequence ID" value="KZS17873.1"/>
    <property type="molecule type" value="Genomic_DNA"/>
</dbReference>
<evidence type="ECO:0000256" key="16">
    <source>
        <dbReference type="ARBA" id="ARBA00039056"/>
    </source>
</evidence>
<keyword evidence="4 23" id="KW-0812">Transmembrane</keyword>
<evidence type="ECO:0000313" key="26">
    <source>
        <dbReference type="Proteomes" id="UP000076858"/>
    </source>
</evidence>
<keyword evidence="9" id="KW-0496">Mitochondrion</keyword>
<feature type="transmembrane region" description="Helical" evidence="23">
    <location>
        <begin position="12"/>
        <end position="29"/>
    </location>
</feature>
<keyword evidence="6 23" id="KW-1133">Transmembrane helix</keyword>
<evidence type="ECO:0000256" key="18">
    <source>
        <dbReference type="ARBA" id="ARBA00049298"/>
    </source>
</evidence>
<evidence type="ECO:0000256" key="8">
    <source>
        <dbReference type="ARBA" id="ARBA00023098"/>
    </source>
</evidence>
<organism evidence="24 26">
    <name type="scientific">Daphnia magna</name>
    <dbReference type="NCBI Taxonomy" id="35525"/>
    <lineage>
        <taxon>Eukaryota</taxon>
        <taxon>Metazoa</taxon>
        <taxon>Ecdysozoa</taxon>
        <taxon>Arthropoda</taxon>
        <taxon>Crustacea</taxon>
        <taxon>Branchiopoda</taxon>
        <taxon>Diplostraca</taxon>
        <taxon>Cladocera</taxon>
        <taxon>Anomopoda</taxon>
        <taxon>Daphniidae</taxon>
        <taxon>Daphnia</taxon>
    </lineage>
</organism>
<dbReference type="PANTHER" id="PTHR10250:SF26">
    <property type="entry name" value="GLUTATHIONE S-TRANSFERASE 3, MITOCHONDRIAL"/>
    <property type="match status" value="1"/>
</dbReference>
<dbReference type="OrthoDB" id="410651at2759"/>
<evidence type="ECO:0000256" key="4">
    <source>
        <dbReference type="ARBA" id="ARBA00022692"/>
    </source>
</evidence>
<dbReference type="EC" id="4.4.1.20" evidence="16"/>
<keyword evidence="3 25" id="KW-0808">Transferase</keyword>
<evidence type="ECO:0000256" key="9">
    <source>
        <dbReference type="ARBA" id="ARBA00023128"/>
    </source>
</evidence>
<sequence length="139" mass="15689">MVSIQLSHQYGWVILVGVASSFLLVWQGMQVGKMRKKFKIQYPTMYSTDNDVFNCYQRAHQNTLENYPQFLMLLFIGGIQFPFVTALAGVVWILGKIAYSLGYYTGDPAKRMKGSFGYIGLITMLGTTVCFALNLLGYL</sequence>
<comment type="pathway">
    <text evidence="14">Lipid metabolism; leukotriene C4 biosynthesis.</text>
</comment>
<dbReference type="GO" id="GO:0004364">
    <property type="term" value="F:glutathione transferase activity"/>
    <property type="evidence" value="ECO:0007669"/>
    <property type="project" value="TreeGrafter"/>
</dbReference>
<reference evidence="24 26" key="1">
    <citation type="submission" date="2016-03" db="EMBL/GenBank/DDBJ databases">
        <title>EvidentialGene: Evidence-directed Construction of Genes on Genomes.</title>
        <authorList>
            <person name="Gilbert D.G."/>
            <person name="Choi J.-H."/>
            <person name="Mockaitis K."/>
            <person name="Colbourne J."/>
            <person name="Pfrender M."/>
        </authorList>
    </citation>
    <scope>NUCLEOTIDE SEQUENCE [LARGE SCALE GENOMIC DNA]</scope>
    <source>
        <strain evidence="24 26">Xinb3</strain>
        <tissue evidence="24">Complete organism</tissue>
    </source>
</reference>
<feature type="transmembrane region" description="Helical" evidence="23">
    <location>
        <begin position="70"/>
        <end position="95"/>
    </location>
</feature>
<evidence type="ECO:0000256" key="7">
    <source>
        <dbReference type="ARBA" id="ARBA00023002"/>
    </source>
</evidence>
<accession>A0A162ND30</accession>
<keyword evidence="11" id="KW-0564">Palmitate</keyword>
<dbReference type="Proteomes" id="UP000076858">
    <property type="component" value="Unassembled WGS sequence"/>
</dbReference>
<keyword evidence="13" id="KW-0449">Lipoprotein</keyword>
<dbReference type="FunFam" id="1.20.120.550:FF:000004">
    <property type="entry name" value="Microsomal glutathione S-transferase 3"/>
    <property type="match status" value="1"/>
</dbReference>
<evidence type="ECO:0000256" key="15">
    <source>
        <dbReference type="ARBA" id="ARBA00037916"/>
    </source>
</evidence>
<evidence type="ECO:0000256" key="22">
    <source>
        <dbReference type="ARBA" id="ARBA00076908"/>
    </source>
</evidence>
<evidence type="ECO:0000256" key="23">
    <source>
        <dbReference type="SAM" id="Phobius"/>
    </source>
</evidence>
<evidence type="ECO:0000256" key="3">
    <source>
        <dbReference type="ARBA" id="ARBA00022679"/>
    </source>
</evidence>
<dbReference type="AlphaFoldDB" id="A0A162ND30"/>
<dbReference type="PANTHER" id="PTHR10250">
    <property type="entry name" value="MICROSOMAL GLUTATHIONE S-TRANSFERASE"/>
    <property type="match status" value="1"/>
</dbReference>
<comment type="catalytic activity">
    <reaction evidence="19">
        <text>15-deoxy-Delta(12,14)-prostaglandin J2 + glutathione = 15-deoxy-Delta(12,14)-prostaglandin J2-S-(R)-glutathione</text>
        <dbReference type="Rhea" id="RHEA:75963"/>
        <dbReference type="ChEBI" id="CHEBI:57925"/>
        <dbReference type="ChEBI" id="CHEBI:85236"/>
        <dbReference type="ChEBI" id="CHEBI:194498"/>
    </reaction>
    <physiologicalReaction direction="left-to-right" evidence="19">
        <dbReference type="Rhea" id="RHEA:75964"/>
    </physiologicalReaction>
</comment>
<evidence type="ECO:0000256" key="14">
    <source>
        <dbReference type="ARBA" id="ARBA00037884"/>
    </source>
</evidence>